<dbReference type="EMBL" id="FNDQ01000022">
    <property type="protein sequence ID" value="SDH88859.1"/>
    <property type="molecule type" value="Genomic_DNA"/>
</dbReference>
<dbReference type="Pfam" id="PF13100">
    <property type="entry name" value="OstA_2"/>
    <property type="match status" value="1"/>
</dbReference>
<feature type="compositionally biased region" description="Polar residues" evidence="1">
    <location>
        <begin position="557"/>
        <end position="580"/>
    </location>
</feature>
<keyword evidence="4" id="KW-1185">Reference proteome</keyword>
<dbReference type="Proteomes" id="UP000243588">
    <property type="component" value="Unassembled WGS sequence"/>
</dbReference>
<accession>A0A1G8G3D5</accession>
<evidence type="ECO:0000256" key="1">
    <source>
        <dbReference type="SAM" id="MobiDB-lite"/>
    </source>
</evidence>
<dbReference type="RefSeq" id="WP_090410020.1">
    <property type="nucleotide sequence ID" value="NZ_FNDQ01000022.1"/>
</dbReference>
<proteinExistence type="predicted"/>
<dbReference type="Gene3D" id="2.60.450.10">
    <property type="entry name" value="Lipopolysaccharide (LPS) transport protein A like domain"/>
    <property type="match status" value="2"/>
</dbReference>
<feature type="domain" description="Organic solvent tolerance-like N-terminal" evidence="2">
    <location>
        <begin position="22"/>
        <end position="175"/>
    </location>
</feature>
<protein>
    <submittedName>
        <fullName evidence="3">OstA-like protein</fullName>
    </submittedName>
</protein>
<dbReference type="InterPro" id="IPR005653">
    <property type="entry name" value="OstA-like_N"/>
</dbReference>
<evidence type="ECO:0000313" key="3">
    <source>
        <dbReference type="EMBL" id="SDH88859.1"/>
    </source>
</evidence>
<sequence>MRAIHYSVIFILFTLLSFSQDKKKIIIHHADYSDINQQVLPDAVILTGNISAEHDGLNMTCNKAYYFEKENYLKLFGNVHIVQGDTLTMNSKYAEYNGANGFAYAQGDVLLTSPDSTMETDTLKYDRFQNLVFYDSHAVINNKGNILESQRGKYFTEEKKFQFFTAVTITSEQGTVVKSNHLDFYEVPEHAYVYGPSTVTNKGDYIYTENGFYDVKSDIGKMVKNSYIWYDQRKIAGDSIYYAKQKDYASATNNVVITDTINKAKITGHYAELYKAQDSMYVTKKALVSMKSKEGDSVYMHAPRILLTGKDKERVIRAYKDARIFRDSMSGKADSIHWSEKIGLTQMIGKPVLWNGDTQLTGRLIHMLSNMQTEQMDSIKVIDNAFAIQKDSIGTGYNQLKGVNLYGKFKENKLSELDLIKNAEIIYYMYNDKNELVGIDKGICSHINVTFDDGKIATATKFVAPSSDLYPDALLPKNARLLRDFLWRGDEKINSLDDIFTDEELLNEKKTEKERDDKKAGFDKPLELQPETMPTSSSQTKDKKVEKKKEERVPTPLQIQNNTAPVKQLQPKAQVQKITK</sequence>
<evidence type="ECO:0000259" key="2">
    <source>
        <dbReference type="Pfam" id="PF13100"/>
    </source>
</evidence>
<organism evidence="3 4">
    <name type="scientific">Myroides phaeus</name>
    <dbReference type="NCBI Taxonomy" id="702745"/>
    <lineage>
        <taxon>Bacteria</taxon>
        <taxon>Pseudomonadati</taxon>
        <taxon>Bacteroidota</taxon>
        <taxon>Flavobacteriia</taxon>
        <taxon>Flavobacteriales</taxon>
        <taxon>Flavobacteriaceae</taxon>
        <taxon>Myroides</taxon>
    </lineage>
</organism>
<feature type="region of interest" description="Disordered" evidence="1">
    <location>
        <begin position="510"/>
        <end position="580"/>
    </location>
</feature>
<reference evidence="4" key="1">
    <citation type="submission" date="2016-10" db="EMBL/GenBank/DDBJ databases">
        <authorList>
            <person name="Varghese N."/>
            <person name="Submissions S."/>
        </authorList>
    </citation>
    <scope>NUCLEOTIDE SEQUENCE [LARGE SCALE GENOMIC DNA]</scope>
    <source>
        <strain evidence="4">DSM 23313</strain>
    </source>
</reference>
<evidence type="ECO:0000313" key="4">
    <source>
        <dbReference type="Proteomes" id="UP000243588"/>
    </source>
</evidence>
<feature type="compositionally biased region" description="Basic and acidic residues" evidence="1">
    <location>
        <begin position="510"/>
        <end position="526"/>
    </location>
</feature>
<gene>
    <name evidence="3" type="ORF">SAMN05421818_12216</name>
</gene>
<dbReference type="STRING" id="702745.SAMN05421818_12216"/>
<feature type="compositionally biased region" description="Basic and acidic residues" evidence="1">
    <location>
        <begin position="540"/>
        <end position="553"/>
    </location>
</feature>
<dbReference type="AlphaFoldDB" id="A0A1G8G3D5"/>
<name>A0A1G8G3D5_9FLAO</name>